<protein>
    <recommendedName>
        <fullName evidence="2">DUF6604 domain-containing protein</fullName>
    </recommendedName>
</protein>
<feature type="domain" description="DUF6604" evidence="2">
    <location>
        <begin position="12"/>
        <end position="258"/>
    </location>
</feature>
<proteinExistence type="predicted"/>
<feature type="region of interest" description="Disordered" evidence="1">
    <location>
        <begin position="212"/>
        <end position="245"/>
    </location>
</feature>
<dbReference type="VEuPathDB" id="FungiDB:AJ78_03135"/>
<sequence>MLADLKTSSYLQYKANTDTVASWLAITARERGYLIDLQTENPGSQRQEQEQQSKRLEGTSRKQVHEAETERKAEGITEAAATPGPKLSTSTLPVKEFTRLAKYVAAATDTPVIVPANIVIALDRAITTRREYSTELASRIPRDEESKASDDRHAHFIEVLEQVREILRPRFVTKQGNCPADNTANKPTAEPIMKIIRNISNKFEGLDVQESSKEFADSPGVTPTTAPSKVKEEVNNEEQSPRDEEENCFRIEHLLQDCGLLQIILYIPKLDVGTTCSK</sequence>
<evidence type="ECO:0000313" key="4">
    <source>
        <dbReference type="Proteomes" id="UP000182235"/>
    </source>
</evidence>
<reference evidence="3 4" key="1">
    <citation type="submission" date="2015-07" db="EMBL/GenBank/DDBJ databases">
        <title>Emmonsia species relationships and genome sequence.</title>
        <authorList>
            <consortium name="The Broad Institute Genomics Platform"/>
            <person name="Cuomo C.A."/>
            <person name="Munoz J.F."/>
            <person name="Imamovic A."/>
            <person name="Priest M.E."/>
            <person name="Young S."/>
            <person name="Clay O.K."/>
            <person name="McEwen J.G."/>
        </authorList>
    </citation>
    <scope>NUCLEOTIDE SEQUENCE [LARGE SCALE GENOMIC DNA]</scope>
    <source>
        <strain evidence="3 4">UAMH 9510</strain>
    </source>
</reference>
<dbReference type="PANTHER" id="PTHR38795:SF1">
    <property type="entry name" value="DUF6604 DOMAIN-CONTAINING PROTEIN"/>
    <property type="match status" value="1"/>
</dbReference>
<dbReference type="STRING" id="1447872.A0A1J9PKV0"/>
<dbReference type="Proteomes" id="UP000182235">
    <property type="component" value="Unassembled WGS sequence"/>
</dbReference>
<name>A0A1J9PKV0_9EURO</name>
<keyword evidence="4" id="KW-1185">Reference proteome</keyword>
<accession>A0A1J9PKV0</accession>
<evidence type="ECO:0000313" key="3">
    <source>
        <dbReference type="EMBL" id="OJD16710.1"/>
    </source>
</evidence>
<dbReference type="OrthoDB" id="5238236at2759"/>
<feature type="compositionally biased region" description="Basic and acidic residues" evidence="1">
    <location>
        <begin position="229"/>
        <end position="245"/>
    </location>
</feature>
<dbReference type="InterPro" id="IPR046539">
    <property type="entry name" value="DUF6604"/>
</dbReference>
<feature type="compositionally biased region" description="Basic and acidic residues" evidence="1">
    <location>
        <begin position="47"/>
        <end position="75"/>
    </location>
</feature>
<dbReference type="PANTHER" id="PTHR38795">
    <property type="entry name" value="DUF6604 DOMAIN-CONTAINING PROTEIN"/>
    <property type="match status" value="1"/>
</dbReference>
<feature type="region of interest" description="Disordered" evidence="1">
    <location>
        <begin position="39"/>
        <end position="90"/>
    </location>
</feature>
<dbReference type="AlphaFoldDB" id="A0A1J9PKV0"/>
<evidence type="ECO:0000259" key="2">
    <source>
        <dbReference type="Pfam" id="PF20253"/>
    </source>
</evidence>
<dbReference type="EMBL" id="LGRN01000095">
    <property type="protein sequence ID" value="OJD16710.1"/>
    <property type="molecule type" value="Genomic_DNA"/>
</dbReference>
<evidence type="ECO:0000256" key="1">
    <source>
        <dbReference type="SAM" id="MobiDB-lite"/>
    </source>
</evidence>
<comment type="caution">
    <text evidence="3">The sequence shown here is derived from an EMBL/GenBank/DDBJ whole genome shotgun (WGS) entry which is preliminary data.</text>
</comment>
<organism evidence="3 4">
    <name type="scientific">Emergomyces pasteurianus Ep9510</name>
    <dbReference type="NCBI Taxonomy" id="1447872"/>
    <lineage>
        <taxon>Eukaryota</taxon>
        <taxon>Fungi</taxon>
        <taxon>Dikarya</taxon>
        <taxon>Ascomycota</taxon>
        <taxon>Pezizomycotina</taxon>
        <taxon>Eurotiomycetes</taxon>
        <taxon>Eurotiomycetidae</taxon>
        <taxon>Onygenales</taxon>
        <taxon>Ajellomycetaceae</taxon>
        <taxon>Emergomyces</taxon>
    </lineage>
</organism>
<gene>
    <name evidence="3" type="ORF">AJ78_03135</name>
</gene>
<dbReference type="Pfam" id="PF20253">
    <property type="entry name" value="DUF6604"/>
    <property type="match status" value="1"/>
</dbReference>